<dbReference type="SUPFAM" id="SSF47090">
    <property type="entry name" value="PGBD-like"/>
    <property type="match status" value="1"/>
</dbReference>
<feature type="compositionally biased region" description="Polar residues" evidence="1">
    <location>
        <begin position="34"/>
        <end position="45"/>
    </location>
</feature>
<dbReference type="InterPro" id="IPR002477">
    <property type="entry name" value="Peptidoglycan-bd-like"/>
</dbReference>
<dbReference type="OrthoDB" id="1757415at2"/>
<gene>
    <name evidence="3" type="ORF">SAMN02746066_04005</name>
</gene>
<evidence type="ECO:0000256" key="1">
    <source>
        <dbReference type="SAM" id="MobiDB-lite"/>
    </source>
</evidence>
<feature type="compositionally biased region" description="Low complexity" evidence="1">
    <location>
        <begin position="79"/>
        <end position="101"/>
    </location>
</feature>
<dbReference type="Pfam" id="PF01471">
    <property type="entry name" value="PG_binding_1"/>
    <property type="match status" value="1"/>
</dbReference>
<evidence type="ECO:0000313" key="3">
    <source>
        <dbReference type="EMBL" id="SHM94581.1"/>
    </source>
</evidence>
<dbReference type="Proteomes" id="UP000184038">
    <property type="component" value="Unassembled WGS sequence"/>
</dbReference>
<dbReference type="EMBL" id="FRCP01000023">
    <property type="protein sequence ID" value="SHM94581.1"/>
    <property type="molecule type" value="Genomic_DNA"/>
</dbReference>
<dbReference type="InterPro" id="IPR036365">
    <property type="entry name" value="PGBD-like_sf"/>
</dbReference>
<dbReference type="InterPro" id="IPR047773">
    <property type="entry name" value="YHYH_dom_bact"/>
</dbReference>
<evidence type="ECO:0000313" key="4">
    <source>
        <dbReference type="Proteomes" id="UP000184038"/>
    </source>
</evidence>
<sequence>MSKKITSTLKKAILVLTVLVTAINLTYIPSAASPIQSHSGRTDSSGGHRDNKNKSGLGSYHYHCGGHEAHLHKNGVCPYSSSSKSSNSSKSTKKATANKSSKYSTTVEKVQIALNNLGYDCGKADGISGKKTKNAVKKYRQDKGLTVNTKIDKELKKSLGIN</sequence>
<evidence type="ECO:0000259" key="2">
    <source>
        <dbReference type="Pfam" id="PF01471"/>
    </source>
</evidence>
<accession>A0A1M7MU90</accession>
<dbReference type="NCBIfam" id="NF033223">
    <property type="entry name" value="YHYH_alt"/>
    <property type="match status" value="1"/>
</dbReference>
<name>A0A1M7MU90_9FIRM</name>
<proteinExistence type="predicted"/>
<feature type="region of interest" description="Disordered" evidence="1">
    <location>
        <begin position="34"/>
        <end position="59"/>
    </location>
</feature>
<dbReference type="AlphaFoldDB" id="A0A1M7MU90"/>
<dbReference type="RefSeq" id="WP_073290698.1">
    <property type="nucleotide sequence ID" value="NZ_FRCP01000023.1"/>
</dbReference>
<dbReference type="STRING" id="1120996.SAMN02746066_04005"/>
<dbReference type="InterPro" id="IPR036366">
    <property type="entry name" value="PGBDSf"/>
</dbReference>
<keyword evidence="4" id="KW-1185">Reference proteome</keyword>
<feature type="region of interest" description="Disordered" evidence="1">
    <location>
        <begin position="75"/>
        <end position="101"/>
    </location>
</feature>
<protein>
    <submittedName>
        <fullName evidence="3">Putative peptidoglycan binding domain-containing protein</fullName>
    </submittedName>
</protein>
<feature type="domain" description="Peptidoglycan binding-like" evidence="2">
    <location>
        <begin position="106"/>
        <end position="157"/>
    </location>
</feature>
<organism evidence="3 4">
    <name type="scientific">Anaerosporobacter mobilis DSM 15930</name>
    <dbReference type="NCBI Taxonomy" id="1120996"/>
    <lineage>
        <taxon>Bacteria</taxon>
        <taxon>Bacillati</taxon>
        <taxon>Bacillota</taxon>
        <taxon>Clostridia</taxon>
        <taxon>Lachnospirales</taxon>
        <taxon>Lachnospiraceae</taxon>
        <taxon>Anaerosporobacter</taxon>
    </lineage>
</organism>
<dbReference type="Gene3D" id="1.10.101.10">
    <property type="entry name" value="PGBD-like superfamily/PGBD"/>
    <property type="match status" value="1"/>
</dbReference>
<reference evidence="3 4" key="1">
    <citation type="submission" date="2016-11" db="EMBL/GenBank/DDBJ databases">
        <authorList>
            <person name="Jaros S."/>
            <person name="Januszkiewicz K."/>
            <person name="Wedrychowicz H."/>
        </authorList>
    </citation>
    <scope>NUCLEOTIDE SEQUENCE [LARGE SCALE GENOMIC DNA]</scope>
    <source>
        <strain evidence="3 4">DSM 15930</strain>
    </source>
</reference>